<comment type="caution">
    <text evidence="6">The sequence shown here is derived from an EMBL/GenBank/DDBJ whole genome shotgun (WGS) entry which is preliminary data.</text>
</comment>
<dbReference type="CDD" id="cd00831">
    <property type="entry name" value="CHS_like"/>
    <property type="match status" value="1"/>
</dbReference>
<dbReference type="EMBL" id="JACIJO010000002">
    <property type="protein sequence ID" value="MBB6326262.1"/>
    <property type="molecule type" value="Genomic_DNA"/>
</dbReference>
<reference evidence="6 7" key="1">
    <citation type="submission" date="2020-08" db="EMBL/GenBank/DDBJ databases">
        <title>Genomic Encyclopedia of Type Strains, Phase IV (KMG-IV): sequencing the most valuable type-strain genomes for metagenomic binning, comparative biology and taxonomic classification.</title>
        <authorList>
            <person name="Goeker M."/>
        </authorList>
    </citation>
    <scope>NUCLEOTIDE SEQUENCE [LARGE SCALE GENOMIC DNA]</scope>
    <source>
        <strain evidence="6 7">DSM 102044</strain>
    </source>
</reference>
<dbReference type="GO" id="GO:0016747">
    <property type="term" value="F:acyltransferase activity, transferring groups other than amino-acyl groups"/>
    <property type="evidence" value="ECO:0007669"/>
    <property type="project" value="InterPro"/>
</dbReference>
<dbReference type="InterPro" id="IPR012328">
    <property type="entry name" value="Chalcone/stilbene_synt_C"/>
</dbReference>
<dbReference type="PIRSF" id="PIRSF000451">
    <property type="entry name" value="PKS_III"/>
    <property type="match status" value="1"/>
</dbReference>
<protein>
    <submittedName>
        <fullName evidence="6">Putative naringenin-chalcone synthase</fullName>
    </submittedName>
</protein>
<feature type="active site" description="Acyl-thioester intermediate" evidence="3">
    <location>
        <position position="155"/>
    </location>
</feature>
<evidence type="ECO:0000256" key="2">
    <source>
        <dbReference type="ARBA" id="ARBA00022679"/>
    </source>
</evidence>
<dbReference type="RefSeq" id="WP_184494880.1">
    <property type="nucleotide sequence ID" value="NZ_JACIJO010000002.1"/>
</dbReference>
<feature type="domain" description="Chalcone/stilbene synthase N-terminal" evidence="4">
    <location>
        <begin position="4"/>
        <end position="213"/>
    </location>
</feature>
<name>A0A841MDX3_9BACT</name>
<accession>A0A841MDX3</accession>
<evidence type="ECO:0000313" key="6">
    <source>
        <dbReference type="EMBL" id="MBB6326262.1"/>
    </source>
</evidence>
<organism evidence="6 7">
    <name type="scientific">Algoriphagus iocasae</name>
    <dbReference type="NCBI Taxonomy" id="1836499"/>
    <lineage>
        <taxon>Bacteria</taxon>
        <taxon>Pseudomonadati</taxon>
        <taxon>Bacteroidota</taxon>
        <taxon>Cytophagia</taxon>
        <taxon>Cytophagales</taxon>
        <taxon>Cyclobacteriaceae</taxon>
        <taxon>Algoriphagus</taxon>
    </lineage>
</organism>
<feature type="domain" description="Chalcone/stilbene synthase C-terminal" evidence="5">
    <location>
        <begin position="222"/>
        <end position="356"/>
    </location>
</feature>
<gene>
    <name evidence="6" type="ORF">FHS59_001890</name>
</gene>
<sequence length="358" mass="39680">MNSSIVSIGLANPGLPIKQASIASFMKFAHQLDEVEARKLRFLYRKSGIETRHSVLLDFEKENPSDFTFFPANQELKPFPRTKSRMEVFTKAAPKLAFEASKKCLDQATTNAGEITHLILVSCTGMVAPGVELELMSLLGLPDTVERYCIHFMGCYAAFTGIKLADKILKAEPQAKVLMVSVELCTLHFQKEYVEDNILANSLFGDGAAAALLENSNKGLKIKSYMSQVIREGEKDMAWGIGDFGFEMKLSKYIPSLLDGGIQQLRELFEKRFKVSQIQNFAIHPGGKQILSKVQEAFGLSPKVNFHALEVLKNFGNMSSATILFVLEKMLHDPLVNGDILSLGFGPGLTLETLHLEK</sequence>
<evidence type="ECO:0000256" key="1">
    <source>
        <dbReference type="ARBA" id="ARBA00005531"/>
    </source>
</evidence>
<dbReference type="SUPFAM" id="SSF53901">
    <property type="entry name" value="Thiolase-like"/>
    <property type="match status" value="2"/>
</dbReference>
<dbReference type="Pfam" id="PF00195">
    <property type="entry name" value="Chal_sti_synt_N"/>
    <property type="match status" value="1"/>
</dbReference>
<dbReference type="PANTHER" id="PTHR11877:SF46">
    <property type="entry name" value="TYPE III POLYKETIDE SYNTHASE A"/>
    <property type="match status" value="1"/>
</dbReference>
<keyword evidence="7" id="KW-1185">Reference proteome</keyword>
<dbReference type="InterPro" id="IPR011141">
    <property type="entry name" value="Polyketide_synthase_type-III"/>
</dbReference>
<evidence type="ECO:0000313" key="7">
    <source>
        <dbReference type="Proteomes" id="UP000588604"/>
    </source>
</evidence>
<evidence type="ECO:0000256" key="3">
    <source>
        <dbReference type="PIRSR" id="PIRSR000451-1"/>
    </source>
</evidence>
<comment type="similarity">
    <text evidence="1">Belongs to the thiolase-like superfamily. Chalcone/stilbene synthases family.</text>
</comment>
<dbReference type="GO" id="GO:0030639">
    <property type="term" value="P:polyketide biosynthetic process"/>
    <property type="evidence" value="ECO:0007669"/>
    <property type="project" value="TreeGrafter"/>
</dbReference>
<proteinExistence type="inferred from homology"/>
<dbReference type="Pfam" id="PF02797">
    <property type="entry name" value="Chal_sti_synt_C"/>
    <property type="match status" value="1"/>
</dbReference>
<dbReference type="InterPro" id="IPR001099">
    <property type="entry name" value="Chalcone/stilbene_synt_N"/>
</dbReference>
<dbReference type="Gene3D" id="3.40.47.10">
    <property type="match status" value="2"/>
</dbReference>
<dbReference type="PANTHER" id="PTHR11877">
    <property type="entry name" value="HYDROXYMETHYLGLUTARYL-COA SYNTHASE"/>
    <property type="match status" value="1"/>
</dbReference>
<dbReference type="Proteomes" id="UP000588604">
    <property type="component" value="Unassembled WGS sequence"/>
</dbReference>
<evidence type="ECO:0000259" key="4">
    <source>
        <dbReference type="Pfam" id="PF00195"/>
    </source>
</evidence>
<evidence type="ECO:0000259" key="5">
    <source>
        <dbReference type="Pfam" id="PF02797"/>
    </source>
</evidence>
<keyword evidence="2" id="KW-0808">Transferase</keyword>
<dbReference type="InterPro" id="IPR016039">
    <property type="entry name" value="Thiolase-like"/>
</dbReference>
<dbReference type="AlphaFoldDB" id="A0A841MDX3"/>